<dbReference type="PANTHER" id="PTHR10465">
    <property type="entry name" value="TRANSMEMBRANE GTPASE FZO1"/>
    <property type="match status" value="1"/>
</dbReference>
<keyword evidence="4" id="KW-0342">GTP-binding</keyword>
<organism evidence="8 9">
    <name type="scientific">Ureibacillus xyleni</name>
    <dbReference type="NCBI Taxonomy" id="614648"/>
    <lineage>
        <taxon>Bacteria</taxon>
        <taxon>Bacillati</taxon>
        <taxon>Bacillota</taxon>
        <taxon>Bacilli</taxon>
        <taxon>Bacillales</taxon>
        <taxon>Caryophanaceae</taxon>
        <taxon>Ureibacillus</taxon>
    </lineage>
</organism>
<proteinExistence type="predicted"/>
<dbReference type="AlphaFoldDB" id="A0A285TN38"/>
<feature type="domain" description="Dynamin N-terminal" evidence="7">
    <location>
        <begin position="51"/>
        <end position="221"/>
    </location>
</feature>
<keyword evidence="3" id="KW-0378">Hydrolase</keyword>
<protein>
    <submittedName>
        <fullName evidence="8">Dynamin family protein</fullName>
    </submittedName>
</protein>
<keyword evidence="6" id="KW-0175">Coiled coil</keyword>
<reference evidence="9" key="1">
    <citation type="submission" date="2017-08" db="EMBL/GenBank/DDBJ databases">
        <authorList>
            <person name="Varghese N."/>
            <person name="Submissions S."/>
        </authorList>
    </citation>
    <scope>NUCLEOTIDE SEQUENCE [LARGE SCALE GENOMIC DNA]</scope>
    <source>
        <strain evidence="9">JC22</strain>
    </source>
</reference>
<keyword evidence="9" id="KW-1185">Reference proteome</keyword>
<dbReference type="CDD" id="cd09912">
    <property type="entry name" value="DLP_2"/>
    <property type="match status" value="1"/>
</dbReference>
<evidence type="ECO:0000256" key="2">
    <source>
        <dbReference type="ARBA" id="ARBA00022741"/>
    </source>
</evidence>
<dbReference type="Gene3D" id="3.40.50.300">
    <property type="entry name" value="P-loop containing nucleotide triphosphate hydrolases"/>
    <property type="match status" value="1"/>
</dbReference>
<dbReference type="GO" id="GO:0005525">
    <property type="term" value="F:GTP binding"/>
    <property type="evidence" value="ECO:0007669"/>
    <property type="project" value="UniProtKB-KW"/>
</dbReference>
<evidence type="ECO:0000313" key="8">
    <source>
        <dbReference type="EMBL" id="SOC23905.1"/>
    </source>
</evidence>
<feature type="coiled-coil region" evidence="6">
    <location>
        <begin position="336"/>
        <end position="377"/>
    </location>
</feature>
<evidence type="ECO:0000259" key="7">
    <source>
        <dbReference type="Pfam" id="PF00350"/>
    </source>
</evidence>
<evidence type="ECO:0000256" key="6">
    <source>
        <dbReference type="SAM" id="Coils"/>
    </source>
</evidence>
<dbReference type="GO" id="GO:0003924">
    <property type="term" value="F:GTPase activity"/>
    <property type="evidence" value="ECO:0007669"/>
    <property type="project" value="InterPro"/>
</dbReference>
<evidence type="ECO:0000256" key="4">
    <source>
        <dbReference type="ARBA" id="ARBA00023134"/>
    </source>
</evidence>
<dbReference type="GO" id="GO:0016020">
    <property type="term" value="C:membrane"/>
    <property type="evidence" value="ECO:0007669"/>
    <property type="project" value="UniProtKB-SubCell"/>
</dbReference>
<dbReference type="EMBL" id="OBMQ01000016">
    <property type="protein sequence ID" value="SOC23905.1"/>
    <property type="molecule type" value="Genomic_DNA"/>
</dbReference>
<feature type="coiled-coil region" evidence="6">
    <location>
        <begin position="545"/>
        <end position="613"/>
    </location>
</feature>
<evidence type="ECO:0000256" key="1">
    <source>
        <dbReference type="ARBA" id="ARBA00004370"/>
    </source>
</evidence>
<dbReference type="OrthoDB" id="435796at2"/>
<comment type="subcellular location">
    <subcellularLocation>
        <location evidence="1">Membrane</location>
    </subcellularLocation>
</comment>
<dbReference type="SUPFAM" id="SSF52540">
    <property type="entry name" value="P-loop containing nucleoside triphosphate hydrolases"/>
    <property type="match status" value="1"/>
</dbReference>
<gene>
    <name evidence="8" type="ORF">SAMN05880501_11637</name>
</gene>
<dbReference type="InterPro" id="IPR027417">
    <property type="entry name" value="P-loop_NTPase"/>
</dbReference>
<sequence length="649" mass="75084">MSHLQKFEETKTKTYQSLQQAEKFVKELGIEQIAQDLHLTRMTLKREQFEIIVVGEFSNGKSTFLNALLQEELLPSSNVPTTALINKIYYRTQPTFEVHYDNKKSERLSKSEFLNYVADDKHKAEGKNLQLLQKVRNQFGKATHLEIGYPTPICENNIVLIDSPGTNDMDEKRVQITNEYIPKSDAAIFLLNASQVFTAREKSFLLRILDADIKKIFFVINFKDRIRTKEEFEEIQQVVLDNLPITVERPKIHFVSSLHALNHYKRLKGIEEVKSGRRALRKQQQLTIEESGMLEFEQHLMNFLLTESGTEKLRKPVERAIRLLEIVIQEHLVFERNSLNHNIENIELRVADIEMQLKKVENELNQKTKKMTQKMSLQSESISRWYADQLSHIAKVAEATMNQGILRQEDPEVIKTNIDLETGKLEKQLTEQLSIKVQNAIHSIISDEERKLNHQLGNLTQNMMSLSSNKEQWEERIVRKEIQVKKTVENASAGAVVLGGLSLFFTGGVAGWGLVSAGLAGAAYTYVTQKEDNQSMYGRLKTQVKNRYNSNVSKQTKELEKSLKELNNHLKEEYQKLVQGKIAQERNRSQMLINNQNLAADEVQQKLASLDHKRNSCEMLINKLEHDFNQYCHYVKTEEKLYERLSIPQ</sequence>
<accession>A0A285TN38</accession>
<evidence type="ECO:0000256" key="5">
    <source>
        <dbReference type="ARBA" id="ARBA00023136"/>
    </source>
</evidence>
<dbReference type="RefSeq" id="WP_097074973.1">
    <property type="nucleotide sequence ID" value="NZ_OBMQ01000016.1"/>
</dbReference>
<name>A0A285TN38_9BACL</name>
<evidence type="ECO:0000313" key="9">
    <source>
        <dbReference type="Proteomes" id="UP000219636"/>
    </source>
</evidence>
<keyword evidence="5" id="KW-0472">Membrane</keyword>
<feature type="coiled-coil region" evidence="6">
    <location>
        <begin position="456"/>
        <end position="490"/>
    </location>
</feature>
<dbReference type="Pfam" id="PF00350">
    <property type="entry name" value="Dynamin_N"/>
    <property type="match status" value="1"/>
</dbReference>
<dbReference type="InterPro" id="IPR027094">
    <property type="entry name" value="Mitofusin_fam"/>
</dbReference>
<keyword evidence="2" id="KW-0547">Nucleotide-binding</keyword>
<dbReference type="PANTHER" id="PTHR10465:SF0">
    <property type="entry name" value="SARCALUMENIN"/>
    <property type="match status" value="1"/>
</dbReference>
<evidence type="ECO:0000256" key="3">
    <source>
        <dbReference type="ARBA" id="ARBA00022801"/>
    </source>
</evidence>
<dbReference type="InterPro" id="IPR045063">
    <property type="entry name" value="Dynamin_N"/>
</dbReference>
<dbReference type="Proteomes" id="UP000219636">
    <property type="component" value="Unassembled WGS sequence"/>
</dbReference>